<dbReference type="EMBL" id="JACCFM010000001">
    <property type="protein sequence ID" value="NYJ19124.1"/>
    <property type="molecule type" value="Genomic_DNA"/>
</dbReference>
<reference evidence="3 4" key="1">
    <citation type="submission" date="2020-07" db="EMBL/GenBank/DDBJ databases">
        <title>Sequencing the genomes of 1000 actinobacteria strains.</title>
        <authorList>
            <person name="Klenk H.-P."/>
        </authorList>
    </citation>
    <scope>NUCLEOTIDE SEQUENCE [LARGE SCALE GENOMIC DNA]</scope>
    <source>
        <strain evidence="3 4">LI1</strain>
    </source>
</reference>
<sequence length="229" mass="23181">MSRERSSGKRLKLLHILTIIVASALALLAWTQTWVVVTLSTQAGSDLLLNVDGSVAAPALTALALAGLALAGALTIAGTIIRIILGFLEALLGFSVGLAVFEAVTDPAAASSAAVTAATGIAGHESVVAGVSSADLTFWPYLALVAAALMLVTGVSVIITVGRWPGPTTRYQAVRLEPVPATPDAPRAAATAADADAETAAAVDAVDHPSGHDSVGDWDDLSRGEDPTR</sequence>
<evidence type="ECO:0000256" key="2">
    <source>
        <dbReference type="SAM" id="Phobius"/>
    </source>
</evidence>
<evidence type="ECO:0000256" key="1">
    <source>
        <dbReference type="SAM" id="MobiDB-lite"/>
    </source>
</evidence>
<keyword evidence="2" id="KW-0472">Membrane</keyword>
<keyword evidence="2" id="KW-1133">Transmembrane helix</keyword>
<dbReference type="Proteomes" id="UP000537260">
    <property type="component" value="Unassembled WGS sequence"/>
</dbReference>
<proteinExistence type="predicted"/>
<feature type="compositionally biased region" description="Basic and acidic residues" evidence="1">
    <location>
        <begin position="205"/>
        <end position="229"/>
    </location>
</feature>
<feature type="region of interest" description="Disordered" evidence="1">
    <location>
        <begin position="182"/>
        <end position="229"/>
    </location>
</feature>
<comment type="caution">
    <text evidence="3">The sequence shown here is derived from an EMBL/GenBank/DDBJ whole genome shotgun (WGS) entry which is preliminary data.</text>
</comment>
<name>A0A7Z0EDU9_9MICO</name>
<protein>
    <submittedName>
        <fullName evidence="3">Putative membrane protein (TIGR02234 family)</fullName>
    </submittedName>
</protein>
<feature type="transmembrane region" description="Helical" evidence="2">
    <location>
        <begin position="12"/>
        <end position="35"/>
    </location>
</feature>
<gene>
    <name evidence="3" type="ORF">HNR05_000915</name>
</gene>
<feature type="compositionally biased region" description="Low complexity" evidence="1">
    <location>
        <begin position="182"/>
        <end position="204"/>
    </location>
</feature>
<dbReference type="Pfam" id="PF09534">
    <property type="entry name" value="Trp_oprn_chp"/>
    <property type="match status" value="1"/>
</dbReference>
<dbReference type="InterPro" id="IPR019051">
    <property type="entry name" value="Trp_biosyn_TM_oprn/chp"/>
</dbReference>
<evidence type="ECO:0000313" key="3">
    <source>
        <dbReference type="EMBL" id="NYJ19124.1"/>
    </source>
</evidence>
<dbReference type="AlphaFoldDB" id="A0A7Z0EDU9"/>
<accession>A0A7Z0EDU9</accession>
<evidence type="ECO:0000313" key="4">
    <source>
        <dbReference type="Proteomes" id="UP000537260"/>
    </source>
</evidence>
<feature type="transmembrane region" description="Helical" evidence="2">
    <location>
        <begin position="138"/>
        <end position="161"/>
    </location>
</feature>
<dbReference type="RefSeq" id="WP_179577937.1">
    <property type="nucleotide sequence ID" value="NZ_JACCFM010000001.1"/>
</dbReference>
<feature type="transmembrane region" description="Helical" evidence="2">
    <location>
        <begin position="83"/>
        <end position="101"/>
    </location>
</feature>
<feature type="transmembrane region" description="Helical" evidence="2">
    <location>
        <begin position="55"/>
        <end position="76"/>
    </location>
</feature>
<keyword evidence="4" id="KW-1185">Reference proteome</keyword>
<organism evidence="3 4">
    <name type="scientific">Glaciibacter psychrotolerans</name>
    <dbReference type="NCBI Taxonomy" id="670054"/>
    <lineage>
        <taxon>Bacteria</taxon>
        <taxon>Bacillati</taxon>
        <taxon>Actinomycetota</taxon>
        <taxon>Actinomycetes</taxon>
        <taxon>Micrococcales</taxon>
        <taxon>Microbacteriaceae</taxon>
        <taxon>Glaciibacter</taxon>
    </lineage>
</organism>
<keyword evidence="2" id="KW-0812">Transmembrane</keyword>